<reference evidence="1" key="2">
    <citation type="journal article" date="2022" name="New Phytol.">
        <title>Evolutionary transition to the ectomycorrhizal habit in the genomes of a hyperdiverse lineage of mushroom-forming fungi.</title>
        <authorList>
            <person name="Looney B."/>
            <person name="Miyauchi S."/>
            <person name="Morin E."/>
            <person name="Drula E."/>
            <person name="Courty P.E."/>
            <person name="Kohler A."/>
            <person name="Kuo A."/>
            <person name="LaButti K."/>
            <person name="Pangilinan J."/>
            <person name="Lipzen A."/>
            <person name="Riley R."/>
            <person name="Andreopoulos W."/>
            <person name="He G."/>
            <person name="Johnson J."/>
            <person name="Nolan M."/>
            <person name="Tritt A."/>
            <person name="Barry K.W."/>
            <person name="Grigoriev I.V."/>
            <person name="Nagy L.G."/>
            <person name="Hibbett D."/>
            <person name="Henrissat B."/>
            <person name="Matheny P.B."/>
            <person name="Labbe J."/>
            <person name="Martin F.M."/>
        </authorList>
    </citation>
    <scope>NUCLEOTIDE SEQUENCE</scope>
    <source>
        <strain evidence="1">FP105234-sp</strain>
    </source>
</reference>
<sequence length="347" mass="37800">IRDFAIIRKLGAGTGGTVYLAQHRPTLRMQAVKKIDKGFLDAGHIAEILREQRALKETRGLGGLLSLDASFHNADAFYLVTPFLPGGDLRAQLNRQGKVPVARAMFYVAETMLALQSLHAAGIIHRDVKPDNVFLDAQGHVVLGDLGICRQFDVDAPSGDARKSRVSVLGLGTTRSPGLHATSTFGGTPAYTAPEVFQGRPYSFNVDVWSLGVTAYELIYGATPFKDTSDYDEISRSVQRDALLFDDAVEVDAAVKSFLAGVLQKDPKRRLSLQNMFKHPCFRMMDWAKLAARELEAPWAPSPEAVFSDIKVAKANPVVFDFATGAPLSGSDDLHPEFNFVAPILAT</sequence>
<proteinExistence type="predicted"/>
<dbReference type="Proteomes" id="UP000814033">
    <property type="component" value="Unassembled WGS sequence"/>
</dbReference>
<name>A0ACB8RG63_9AGAM</name>
<keyword evidence="2" id="KW-1185">Reference proteome</keyword>
<evidence type="ECO:0000313" key="2">
    <source>
        <dbReference type="Proteomes" id="UP000814033"/>
    </source>
</evidence>
<protein>
    <submittedName>
        <fullName evidence="1">Kinase-like protein</fullName>
    </submittedName>
</protein>
<evidence type="ECO:0000313" key="1">
    <source>
        <dbReference type="EMBL" id="KAI0042601.1"/>
    </source>
</evidence>
<reference evidence="1" key="1">
    <citation type="submission" date="2021-02" db="EMBL/GenBank/DDBJ databases">
        <authorList>
            <consortium name="DOE Joint Genome Institute"/>
            <person name="Ahrendt S."/>
            <person name="Looney B.P."/>
            <person name="Miyauchi S."/>
            <person name="Morin E."/>
            <person name="Drula E."/>
            <person name="Courty P.E."/>
            <person name="Chicoki N."/>
            <person name="Fauchery L."/>
            <person name="Kohler A."/>
            <person name="Kuo A."/>
            <person name="Labutti K."/>
            <person name="Pangilinan J."/>
            <person name="Lipzen A."/>
            <person name="Riley R."/>
            <person name="Andreopoulos W."/>
            <person name="He G."/>
            <person name="Johnson J."/>
            <person name="Barry K.W."/>
            <person name="Grigoriev I.V."/>
            <person name="Nagy L."/>
            <person name="Hibbett D."/>
            <person name="Henrissat B."/>
            <person name="Matheny P.B."/>
            <person name="Labbe J."/>
            <person name="Martin F."/>
        </authorList>
    </citation>
    <scope>NUCLEOTIDE SEQUENCE</scope>
    <source>
        <strain evidence="1">FP105234-sp</strain>
    </source>
</reference>
<organism evidence="1 2">
    <name type="scientific">Auriscalpium vulgare</name>
    <dbReference type="NCBI Taxonomy" id="40419"/>
    <lineage>
        <taxon>Eukaryota</taxon>
        <taxon>Fungi</taxon>
        <taxon>Dikarya</taxon>
        <taxon>Basidiomycota</taxon>
        <taxon>Agaricomycotina</taxon>
        <taxon>Agaricomycetes</taxon>
        <taxon>Russulales</taxon>
        <taxon>Auriscalpiaceae</taxon>
        <taxon>Auriscalpium</taxon>
    </lineage>
</organism>
<accession>A0ACB8RG63</accession>
<feature type="non-terminal residue" evidence="1">
    <location>
        <position position="1"/>
    </location>
</feature>
<gene>
    <name evidence="1" type="ORF">FA95DRAFT_1473682</name>
</gene>
<comment type="caution">
    <text evidence="1">The sequence shown here is derived from an EMBL/GenBank/DDBJ whole genome shotgun (WGS) entry which is preliminary data.</text>
</comment>
<feature type="non-terminal residue" evidence="1">
    <location>
        <position position="347"/>
    </location>
</feature>
<dbReference type="EMBL" id="MU276057">
    <property type="protein sequence ID" value="KAI0042601.1"/>
    <property type="molecule type" value="Genomic_DNA"/>
</dbReference>